<evidence type="ECO:0000256" key="2">
    <source>
        <dbReference type="ARBA" id="ARBA00004870"/>
    </source>
</evidence>
<dbReference type="Proteomes" id="UP000290253">
    <property type="component" value="Unassembled WGS sequence"/>
</dbReference>
<dbReference type="NCBIfam" id="TIGR00682">
    <property type="entry name" value="lpxK"/>
    <property type="match status" value="1"/>
</dbReference>
<dbReference type="Pfam" id="PF02606">
    <property type="entry name" value="LpxK"/>
    <property type="match status" value="1"/>
</dbReference>
<evidence type="ECO:0000313" key="14">
    <source>
        <dbReference type="EMBL" id="RXS97093.1"/>
    </source>
</evidence>
<comment type="pathway">
    <text evidence="2 13">Glycolipid biosynthesis; lipid IV(A) biosynthesis; lipid IV(A) from (3R)-3-hydroxytetradecanoyl-[acyl-carrier-protein] and UDP-N-acetyl-alpha-D-glucosamine: step 6/6.</text>
</comment>
<evidence type="ECO:0000256" key="9">
    <source>
        <dbReference type="ARBA" id="ARBA00022777"/>
    </source>
</evidence>
<dbReference type="HAMAP" id="MF_00409">
    <property type="entry name" value="LpxK"/>
    <property type="match status" value="1"/>
</dbReference>
<comment type="similarity">
    <text evidence="13">Belongs to the LpxK family.</text>
</comment>
<dbReference type="GO" id="GO:0005524">
    <property type="term" value="F:ATP binding"/>
    <property type="evidence" value="ECO:0007669"/>
    <property type="project" value="UniProtKB-UniRule"/>
</dbReference>
<gene>
    <name evidence="13 14" type="primary">lpxK</name>
    <name evidence="14" type="ORF">ESZ00_03990</name>
</gene>
<dbReference type="InterPro" id="IPR003758">
    <property type="entry name" value="LpxK"/>
</dbReference>
<dbReference type="RefSeq" id="WP_129206873.1">
    <property type="nucleotide sequence ID" value="NZ_BMGU01000001.1"/>
</dbReference>
<keyword evidence="7 13" id="KW-0808">Transferase</keyword>
<evidence type="ECO:0000256" key="13">
    <source>
        <dbReference type="HAMAP-Rule" id="MF_00409"/>
    </source>
</evidence>
<keyword evidence="9 13" id="KW-0418">Kinase</keyword>
<evidence type="ECO:0000256" key="5">
    <source>
        <dbReference type="ARBA" id="ARBA00022516"/>
    </source>
</evidence>
<dbReference type="GO" id="GO:0005886">
    <property type="term" value="C:plasma membrane"/>
    <property type="evidence" value="ECO:0007669"/>
    <property type="project" value="TreeGrafter"/>
</dbReference>
<dbReference type="UniPathway" id="UPA00359">
    <property type="reaction ID" value="UER00482"/>
</dbReference>
<name>A0A4Q1SI89_9BACT</name>
<protein>
    <recommendedName>
        <fullName evidence="4 13">Tetraacyldisaccharide 4'-kinase</fullName>
        <ecNumber evidence="3 13">2.7.1.130</ecNumber>
    </recommendedName>
    <alternativeName>
        <fullName evidence="12 13">Lipid A 4'-kinase</fullName>
    </alternativeName>
</protein>
<keyword evidence="15" id="KW-1185">Reference proteome</keyword>
<dbReference type="AlphaFoldDB" id="A0A4Q1SI89"/>
<proteinExistence type="inferred from homology"/>
<dbReference type="OrthoDB" id="9789797at2"/>
<keyword evidence="11 13" id="KW-0443">Lipid metabolism</keyword>
<dbReference type="GO" id="GO:0009244">
    <property type="term" value="P:lipopolysaccharide core region biosynthetic process"/>
    <property type="evidence" value="ECO:0007669"/>
    <property type="project" value="TreeGrafter"/>
</dbReference>
<keyword evidence="8 13" id="KW-0547">Nucleotide-binding</keyword>
<keyword evidence="6 13" id="KW-0441">Lipid A biosynthesis</keyword>
<dbReference type="EC" id="2.7.1.130" evidence="3 13"/>
<organism evidence="14 15">
    <name type="scientific">Silvibacterium dinghuense</name>
    <dbReference type="NCBI Taxonomy" id="1560006"/>
    <lineage>
        <taxon>Bacteria</taxon>
        <taxon>Pseudomonadati</taxon>
        <taxon>Acidobacteriota</taxon>
        <taxon>Terriglobia</taxon>
        <taxon>Terriglobales</taxon>
        <taxon>Acidobacteriaceae</taxon>
        <taxon>Silvibacterium</taxon>
    </lineage>
</organism>
<comment type="function">
    <text evidence="1 13">Transfers the gamma-phosphate of ATP to the 4'-position of a tetraacyldisaccharide 1-phosphate intermediate (termed DS-1-P) to form tetraacyldisaccharide 1,4'-bis-phosphate (lipid IVA).</text>
</comment>
<evidence type="ECO:0000256" key="12">
    <source>
        <dbReference type="ARBA" id="ARBA00029757"/>
    </source>
</evidence>
<dbReference type="GO" id="GO:0009245">
    <property type="term" value="P:lipid A biosynthetic process"/>
    <property type="evidence" value="ECO:0007669"/>
    <property type="project" value="UniProtKB-UniRule"/>
</dbReference>
<comment type="caution">
    <text evidence="14">The sequence shown here is derived from an EMBL/GenBank/DDBJ whole genome shotgun (WGS) entry which is preliminary data.</text>
</comment>
<dbReference type="EMBL" id="SDMK01000001">
    <property type="protein sequence ID" value="RXS97093.1"/>
    <property type="molecule type" value="Genomic_DNA"/>
</dbReference>
<evidence type="ECO:0000256" key="3">
    <source>
        <dbReference type="ARBA" id="ARBA00012071"/>
    </source>
</evidence>
<evidence type="ECO:0000256" key="11">
    <source>
        <dbReference type="ARBA" id="ARBA00023098"/>
    </source>
</evidence>
<evidence type="ECO:0000256" key="6">
    <source>
        <dbReference type="ARBA" id="ARBA00022556"/>
    </source>
</evidence>
<evidence type="ECO:0000256" key="1">
    <source>
        <dbReference type="ARBA" id="ARBA00002274"/>
    </source>
</evidence>
<feature type="binding site" evidence="13">
    <location>
        <begin position="42"/>
        <end position="49"/>
    </location>
    <ligand>
        <name>ATP</name>
        <dbReference type="ChEBI" id="CHEBI:30616"/>
    </ligand>
</feature>
<dbReference type="SUPFAM" id="SSF52540">
    <property type="entry name" value="P-loop containing nucleoside triphosphate hydrolases"/>
    <property type="match status" value="1"/>
</dbReference>
<reference evidence="14 15" key="1">
    <citation type="journal article" date="2016" name="Int. J. Syst. Evol. Microbiol.">
        <title>Acidipila dinghuensis sp. nov., an acidobacterium isolated from forest soil.</title>
        <authorList>
            <person name="Jiang Y.W."/>
            <person name="Wang J."/>
            <person name="Chen M.H."/>
            <person name="Lv Y.Y."/>
            <person name="Qiu L.H."/>
        </authorList>
    </citation>
    <scope>NUCLEOTIDE SEQUENCE [LARGE SCALE GENOMIC DNA]</scope>
    <source>
        <strain evidence="14 15">DHOF10</strain>
    </source>
</reference>
<evidence type="ECO:0000256" key="4">
    <source>
        <dbReference type="ARBA" id="ARBA00016436"/>
    </source>
</evidence>
<comment type="catalytic activity">
    <reaction evidence="13">
        <text>a lipid A disaccharide + ATP = a lipid IVA + ADP + H(+)</text>
        <dbReference type="Rhea" id="RHEA:67840"/>
        <dbReference type="ChEBI" id="CHEBI:15378"/>
        <dbReference type="ChEBI" id="CHEBI:30616"/>
        <dbReference type="ChEBI" id="CHEBI:176343"/>
        <dbReference type="ChEBI" id="CHEBI:176425"/>
        <dbReference type="ChEBI" id="CHEBI:456216"/>
        <dbReference type="EC" id="2.7.1.130"/>
    </reaction>
</comment>
<evidence type="ECO:0000256" key="8">
    <source>
        <dbReference type="ARBA" id="ARBA00022741"/>
    </source>
</evidence>
<evidence type="ECO:0000256" key="10">
    <source>
        <dbReference type="ARBA" id="ARBA00022840"/>
    </source>
</evidence>
<keyword evidence="10 13" id="KW-0067">ATP-binding</keyword>
<evidence type="ECO:0000256" key="7">
    <source>
        <dbReference type="ARBA" id="ARBA00022679"/>
    </source>
</evidence>
<dbReference type="PANTHER" id="PTHR42724">
    <property type="entry name" value="TETRAACYLDISACCHARIDE 4'-KINASE"/>
    <property type="match status" value="1"/>
</dbReference>
<dbReference type="PANTHER" id="PTHR42724:SF1">
    <property type="entry name" value="TETRAACYLDISACCHARIDE 4'-KINASE, MITOCHONDRIAL-RELATED"/>
    <property type="match status" value="1"/>
</dbReference>
<keyword evidence="5 13" id="KW-0444">Lipid biosynthesis</keyword>
<accession>A0A4Q1SI89</accession>
<evidence type="ECO:0000313" key="15">
    <source>
        <dbReference type="Proteomes" id="UP000290253"/>
    </source>
</evidence>
<sequence>MILAPLTPLYAAAVAAKNLAYDRGWRQAHHLEQPVLSVGNLSTGGSGKTPFVHYLAGLVKRMGHPVDVLSRGYGRATKGVLRVDPGGSARDFGDEPLLLARAGIPVYVGADRYQAGLLAESTAPAIHLLDDGFQHRQLARDADIVLVHATDFANRLLPAGRLREPLSALRRASVVVLRQEDVAREEQIRNLGVTCPVWIQRRHLSALPAGRALAFCGIARPEEFFAGLERKGVELAATRAFADHHPYAESDLDQLLRLAASKGADFCVTTEKDAVRLGDAFCARIRAQLPLEVPRLEVTLTDEPAAAEWLTSIVRK</sequence>
<dbReference type="GO" id="GO:0009029">
    <property type="term" value="F:lipid-A 4'-kinase activity"/>
    <property type="evidence" value="ECO:0007669"/>
    <property type="project" value="UniProtKB-UniRule"/>
</dbReference>
<dbReference type="InterPro" id="IPR027417">
    <property type="entry name" value="P-loop_NTPase"/>
</dbReference>